<comment type="caution">
    <text evidence="3">The sequence shown here is derived from an EMBL/GenBank/DDBJ whole genome shotgun (WGS) entry which is preliminary data.</text>
</comment>
<proteinExistence type="predicted"/>
<feature type="compositionally biased region" description="Basic and acidic residues" evidence="1">
    <location>
        <begin position="369"/>
        <end position="389"/>
    </location>
</feature>
<dbReference type="SMART" id="SM01406">
    <property type="entry name" value="PAPA-1"/>
    <property type="match status" value="1"/>
</dbReference>
<feature type="region of interest" description="Disordered" evidence="1">
    <location>
        <begin position="454"/>
        <end position="493"/>
    </location>
</feature>
<feature type="region of interest" description="Disordered" evidence="1">
    <location>
        <begin position="1"/>
        <end position="67"/>
    </location>
</feature>
<evidence type="ECO:0000313" key="4">
    <source>
        <dbReference type="Proteomes" id="UP001180020"/>
    </source>
</evidence>
<evidence type="ECO:0000256" key="1">
    <source>
        <dbReference type="SAM" id="MobiDB-lite"/>
    </source>
</evidence>
<feature type="compositionally biased region" description="Basic and acidic residues" evidence="1">
    <location>
        <begin position="236"/>
        <end position="250"/>
    </location>
</feature>
<dbReference type="InterPro" id="IPR007529">
    <property type="entry name" value="Znf_HIT"/>
</dbReference>
<dbReference type="Pfam" id="PF04438">
    <property type="entry name" value="zf-HIT"/>
    <property type="match status" value="1"/>
</dbReference>
<feature type="compositionally biased region" description="Basic and acidic residues" evidence="1">
    <location>
        <begin position="300"/>
        <end position="314"/>
    </location>
</feature>
<organism evidence="3 4">
    <name type="scientific">Acorus calamus</name>
    <name type="common">Sweet flag</name>
    <dbReference type="NCBI Taxonomy" id="4465"/>
    <lineage>
        <taxon>Eukaryota</taxon>
        <taxon>Viridiplantae</taxon>
        <taxon>Streptophyta</taxon>
        <taxon>Embryophyta</taxon>
        <taxon>Tracheophyta</taxon>
        <taxon>Spermatophyta</taxon>
        <taxon>Magnoliopsida</taxon>
        <taxon>Liliopsida</taxon>
        <taxon>Acoraceae</taxon>
        <taxon>Acorus</taxon>
    </lineage>
</organism>
<feature type="region of interest" description="Disordered" evidence="1">
    <location>
        <begin position="82"/>
        <end position="107"/>
    </location>
</feature>
<dbReference type="EMBL" id="JAUJYO010000017">
    <property type="protein sequence ID" value="KAK1292120.1"/>
    <property type="molecule type" value="Genomic_DNA"/>
</dbReference>
<protein>
    <recommendedName>
        <fullName evidence="2">INO80 complex subunit B-like conserved region domain-containing protein</fullName>
    </recommendedName>
</protein>
<dbReference type="Pfam" id="PF04795">
    <property type="entry name" value="PAPA-1"/>
    <property type="match status" value="1"/>
</dbReference>
<keyword evidence="4" id="KW-1185">Reference proteome</keyword>
<dbReference type="AlphaFoldDB" id="A0AAV9CT44"/>
<feature type="compositionally biased region" description="Basic and acidic residues" evidence="1">
    <location>
        <begin position="429"/>
        <end position="439"/>
    </location>
</feature>
<feature type="compositionally biased region" description="Low complexity" evidence="1">
    <location>
        <begin position="84"/>
        <end position="95"/>
    </location>
</feature>
<feature type="compositionally biased region" description="Basic and acidic residues" evidence="1">
    <location>
        <begin position="52"/>
        <end position="63"/>
    </location>
</feature>
<feature type="compositionally biased region" description="Basic and acidic residues" evidence="1">
    <location>
        <begin position="98"/>
        <end position="107"/>
    </location>
</feature>
<dbReference type="GO" id="GO:0031011">
    <property type="term" value="C:Ino80 complex"/>
    <property type="evidence" value="ECO:0007669"/>
    <property type="project" value="InterPro"/>
</dbReference>
<feature type="compositionally biased region" description="Low complexity" evidence="1">
    <location>
        <begin position="33"/>
        <end position="48"/>
    </location>
</feature>
<name>A0AAV9CT44_ACOCL</name>
<feature type="compositionally biased region" description="Basic and acidic residues" evidence="1">
    <location>
        <begin position="130"/>
        <end position="140"/>
    </location>
</feature>
<dbReference type="Proteomes" id="UP001180020">
    <property type="component" value="Unassembled WGS sequence"/>
</dbReference>
<dbReference type="CDD" id="cd23021">
    <property type="entry name" value="zf-HIT_IN80B"/>
    <property type="match status" value="1"/>
</dbReference>
<feature type="compositionally biased region" description="Polar residues" evidence="1">
    <location>
        <begin position="390"/>
        <end position="409"/>
    </location>
</feature>
<accession>A0AAV9CT44</accession>
<sequence>MESLHCSGFGMANAVTRKRRSASSRRPHLDSQPVLDSNNVSSNSSTPSTDEDPGHEASIRKNECNLNSVASKSISVNKIDGFYGNNSSSRGGASATNDRGRDGSEIKRCREGVLAPVNWKSSIKMKEISDIQSRRVESHSGHGRNADSGNVEQSGEVPTDETKPRKVKLKLGGVTCTIQAKSNANGAGGGSASLYSGKPPRQTEATLRRQKILLQETSDDDQSPPEKGSSFQGGKDFIRGDLASSKKVDKPVIASSEPTRKSKRVPKRRVLDTDFKDGDEDDEMRYLERLRTSKAGRVGFRPEYEDYGKEDVKKQKLAKVLKSPVMNNDDDYGSSSRHSKDSRKKSLSTRDFHDMDYAEEEEPGSDTVPDMRKTQKETIDEVSEVKRETSLTTRQRALQSGKDASSGPSASLIEFPNGLPPAPPRKQKEKLSEVEQQLKKAEAAQRRRLQVEKAAKESEAEAIRKILGQDSSRKKREDKMRKHRDDLAQERSANGAMLASDMIRWVSGPNGTVVTFATDVELPSIFESNPCSYPPPREKCVGPSCTNTYRYRDSKSKLPLCSLQCYKAIHEGSPKVATC</sequence>
<feature type="region of interest" description="Disordered" evidence="1">
    <location>
        <begin position="130"/>
        <end position="439"/>
    </location>
</feature>
<evidence type="ECO:0000259" key="2">
    <source>
        <dbReference type="SMART" id="SM01406"/>
    </source>
</evidence>
<dbReference type="PANTHER" id="PTHR21561:SF25">
    <property type="entry name" value="OS03G0811500 PROTEIN"/>
    <property type="match status" value="1"/>
</dbReference>
<dbReference type="PANTHER" id="PTHR21561">
    <property type="entry name" value="INO80 COMPLEX SUBUNIT B"/>
    <property type="match status" value="1"/>
</dbReference>
<reference evidence="3" key="2">
    <citation type="submission" date="2023-06" db="EMBL/GenBank/DDBJ databases">
        <authorList>
            <person name="Ma L."/>
            <person name="Liu K.-W."/>
            <person name="Li Z."/>
            <person name="Hsiao Y.-Y."/>
            <person name="Qi Y."/>
            <person name="Fu T."/>
            <person name="Tang G."/>
            <person name="Zhang D."/>
            <person name="Sun W.-H."/>
            <person name="Liu D.-K."/>
            <person name="Li Y."/>
            <person name="Chen G.-Z."/>
            <person name="Liu X.-D."/>
            <person name="Liao X.-Y."/>
            <person name="Jiang Y.-T."/>
            <person name="Yu X."/>
            <person name="Hao Y."/>
            <person name="Huang J."/>
            <person name="Zhao X.-W."/>
            <person name="Ke S."/>
            <person name="Chen Y.-Y."/>
            <person name="Wu W.-L."/>
            <person name="Hsu J.-L."/>
            <person name="Lin Y.-F."/>
            <person name="Huang M.-D."/>
            <person name="Li C.-Y."/>
            <person name="Huang L."/>
            <person name="Wang Z.-W."/>
            <person name="Zhao X."/>
            <person name="Zhong W.-Y."/>
            <person name="Peng D.-H."/>
            <person name="Ahmad S."/>
            <person name="Lan S."/>
            <person name="Zhang J.-S."/>
            <person name="Tsai W.-C."/>
            <person name="Van De Peer Y."/>
            <person name="Liu Z.-J."/>
        </authorList>
    </citation>
    <scope>NUCLEOTIDE SEQUENCE</scope>
    <source>
        <strain evidence="3">CP</strain>
        <tissue evidence="3">Leaves</tissue>
    </source>
</reference>
<dbReference type="InterPro" id="IPR006880">
    <property type="entry name" value="INO80B_C"/>
</dbReference>
<feature type="compositionally biased region" description="Basic residues" evidence="1">
    <location>
        <begin position="16"/>
        <end position="26"/>
    </location>
</feature>
<feature type="domain" description="INO80 complex subunit B-like conserved region" evidence="2">
    <location>
        <begin position="435"/>
        <end position="520"/>
    </location>
</feature>
<dbReference type="InterPro" id="IPR029523">
    <property type="entry name" value="INO80B/Ies2"/>
</dbReference>
<evidence type="ECO:0000313" key="3">
    <source>
        <dbReference type="EMBL" id="KAK1292120.1"/>
    </source>
</evidence>
<reference evidence="3" key="1">
    <citation type="journal article" date="2023" name="Nat. Commun.">
        <title>Diploid and tetraploid genomes of Acorus and the evolution of monocots.</title>
        <authorList>
            <person name="Ma L."/>
            <person name="Liu K.W."/>
            <person name="Li Z."/>
            <person name="Hsiao Y.Y."/>
            <person name="Qi Y."/>
            <person name="Fu T."/>
            <person name="Tang G.D."/>
            <person name="Zhang D."/>
            <person name="Sun W.H."/>
            <person name="Liu D.K."/>
            <person name="Li Y."/>
            <person name="Chen G.Z."/>
            <person name="Liu X.D."/>
            <person name="Liao X.Y."/>
            <person name="Jiang Y.T."/>
            <person name="Yu X."/>
            <person name="Hao Y."/>
            <person name="Huang J."/>
            <person name="Zhao X.W."/>
            <person name="Ke S."/>
            <person name="Chen Y.Y."/>
            <person name="Wu W.L."/>
            <person name="Hsu J.L."/>
            <person name="Lin Y.F."/>
            <person name="Huang M.D."/>
            <person name="Li C.Y."/>
            <person name="Huang L."/>
            <person name="Wang Z.W."/>
            <person name="Zhao X."/>
            <person name="Zhong W.Y."/>
            <person name="Peng D.H."/>
            <person name="Ahmad S."/>
            <person name="Lan S."/>
            <person name="Zhang J.S."/>
            <person name="Tsai W.C."/>
            <person name="Van de Peer Y."/>
            <person name="Liu Z.J."/>
        </authorList>
    </citation>
    <scope>NUCLEOTIDE SEQUENCE</scope>
    <source>
        <strain evidence="3">CP</strain>
    </source>
</reference>
<gene>
    <name evidence="3" type="ORF">QJS10_CPB17g01072</name>
</gene>
<feature type="compositionally biased region" description="Basic and acidic residues" evidence="1">
    <location>
        <begin position="454"/>
        <end position="464"/>
    </location>
</feature>
<feature type="compositionally biased region" description="Basic and acidic residues" evidence="1">
    <location>
        <begin position="471"/>
        <end position="489"/>
    </location>
</feature>
<dbReference type="GO" id="GO:0006338">
    <property type="term" value="P:chromatin remodeling"/>
    <property type="evidence" value="ECO:0007669"/>
    <property type="project" value="InterPro"/>
</dbReference>